<evidence type="ECO:0000313" key="2">
    <source>
        <dbReference type="Proteomes" id="UP001187531"/>
    </source>
</evidence>
<evidence type="ECO:0000313" key="1">
    <source>
        <dbReference type="EMBL" id="KAK2717852.1"/>
    </source>
</evidence>
<keyword evidence="2" id="KW-1185">Reference proteome</keyword>
<dbReference type="Proteomes" id="UP001187531">
    <property type="component" value="Unassembled WGS sequence"/>
</dbReference>
<reference evidence="1" key="1">
    <citation type="submission" date="2023-07" db="EMBL/GenBank/DDBJ databases">
        <title>Chromosome-level genome assembly of Artemia franciscana.</title>
        <authorList>
            <person name="Jo E."/>
        </authorList>
    </citation>
    <scope>NUCLEOTIDE SEQUENCE</scope>
    <source>
        <tissue evidence="1">Whole body</tissue>
    </source>
</reference>
<comment type="caution">
    <text evidence="1">The sequence shown here is derived from an EMBL/GenBank/DDBJ whole genome shotgun (WGS) entry which is preliminary data.</text>
</comment>
<proteinExistence type="predicted"/>
<accession>A0AA88L5P2</accession>
<protein>
    <submittedName>
        <fullName evidence="1">Uncharacterized protein</fullName>
    </submittedName>
</protein>
<name>A0AA88L5P2_ARTSF</name>
<gene>
    <name evidence="1" type="ORF">QYM36_006601</name>
</gene>
<dbReference type="AlphaFoldDB" id="A0AA88L5P2"/>
<organism evidence="1 2">
    <name type="scientific">Artemia franciscana</name>
    <name type="common">Brine shrimp</name>
    <name type="synonym">Artemia sanfranciscana</name>
    <dbReference type="NCBI Taxonomy" id="6661"/>
    <lineage>
        <taxon>Eukaryota</taxon>
        <taxon>Metazoa</taxon>
        <taxon>Ecdysozoa</taxon>
        <taxon>Arthropoda</taxon>
        <taxon>Crustacea</taxon>
        <taxon>Branchiopoda</taxon>
        <taxon>Anostraca</taxon>
        <taxon>Artemiidae</taxon>
        <taxon>Artemia</taxon>
    </lineage>
</organism>
<dbReference type="EMBL" id="JAVRJZ010000010">
    <property type="protein sequence ID" value="KAK2717852.1"/>
    <property type="molecule type" value="Genomic_DNA"/>
</dbReference>
<sequence>MYVYDTKTGKEFVLPDIRGMRYAVAFIEALDALASYQALIQFTEQASNHDNQDFILLGDLNLLDIK</sequence>